<dbReference type="KEGG" id="bgok:Pr1d_10770"/>
<evidence type="ECO:0000259" key="1">
    <source>
        <dbReference type="Pfam" id="PF00561"/>
    </source>
</evidence>
<dbReference type="InterPro" id="IPR051321">
    <property type="entry name" value="PHA/PHB_synthase"/>
</dbReference>
<accession>A0A5B9Q4A4</accession>
<dbReference type="Proteomes" id="UP000323917">
    <property type="component" value="Chromosome"/>
</dbReference>
<reference evidence="2 3" key="1">
    <citation type="submission" date="2019-08" db="EMBL/GenBank/DDBJ databases">
        <title>Deep-cultivation of Planctomycetes and their phenomic and genomic characterization uncovers novel biology.</title>
        <authorList>
            <person name="Wiegand S."/>
            <person name="Jogler M."/>
            <person name="Boedeker C."/>
            <person name="Pinto D."/>
            <person name="Vollmers J."/>
            <person name="Rivas-Marin E."/>
            <person name="Kohn T."/>
            <person name="Peeters S.H."/>
            <person name="Heuer A."/>
            <person name="Rast P."/>
            <person name="Oberbeckmann S."/>
            <person name="Bunk B."/>
            <person name="Jeske O."/>
            <person name="Meyerdierks A."/>
            <person name="Storesund J.E."/>
            <person name="Kallscheuer N."/>
            <person name="Luecker S."/>
            <person name="Lage O.M."/>
            <person name="Pohl T."/>
            <person name="Merkel B.J."/>
            <person name="Hornburger P."/>
            <person name="Mueller R.-W."/>
            <person name="Bruemmer F."/>
            <person name="Labrenz M."/>
            <person name="Spormann A.M."/>
            <person name="Op den Camp H."/>
            <person name="Overmann J."/>
            <person name="Amann R."/>
            <person name="Jetten M.S.M."/>
            <person name="Mascher T."/>
            <person name="Medema M.H."/>
            <person name="Devos D.P."/>
            <person name="Kaster A.-K."/>
            <person name="Ovreas L."/>
            <person name="Rohde M."/>
            <person name="Galperin M.Y."/>
            <person name="Jogler C."/>
        </authorList>
    </citation>
    <scope>NUCLEOTIDE SEQUENCE [LARGE SCALE GENOMIC DNA]</scope>
    <source>
        <strain evidence="2 3">Pr1d</strain>
    </source>
</reference>
<dbReference type="Gene3D" id="3.40.50.1820">
    <property type="entry name" value="alpha/beta hydrolase"/>
    <property type="match status" value="1"/>
</dbReference>
<dbReference type="AlphaFoldDB" id="A0A5B9Q4A4"/>
<protein>
    <submittedName>
        <fullName evidence="2">Poly-beta-hydroxybutyrate polymerase</fullName>
        <ecNumber evidence="2">2.3.1.-</ecNumber>
    </submittedName>
</protein>
<dbReference type="EC" id="2.3.1.-" evidence="2"/>
<dbReference type="GO" id="GO:0016746">
    <property type="term" value="F:acyltransferase activity"/>
    <property type="evidence" value="ECO:0007669"/>
    <property type="project" value="UniProtKB-KW"/>
</dbReference>
<keyword evidence="2" id="KW-0012">Acyltransferase</keyword>
<dbReference type="Pfam" id="PF00561">
    <property type="entry name" value="Abhydrolase_1"/>
    <property type="match status" value="1"/>
</dbReference>
<dbReference type="PANTHER" id="PTHR36837">
    <property type="entry name" value="POLY(3-HYDROXYALKANOATE) POLYMERASE SUBUNIT PHAC"/>
    <property type="match status" value="1"/>
</dbReference>
<dbReference type="SUPFAM" id="SSF53474">
    <property type="entry name" value="alpha/beta-Hydrolases"/>
    <property type="match status" value="1"/>
</dbReference>
<dbReference type="OrthoDB" id="9767934at2"/>
<gene>
    <name evidence="2" type="primary">phbC</name>
    <name evidence="2" type="ORF">Pr1d_10770</name>
</gene>
<evidence type="ECO:0000313" key="3">
    <source>
        <dbReference type="Proteomes" id="UP000323917"/>
    </source>
</evidence>
<feature type="domain" description="AB hydrolase-1" evidence="1">
    <location>
        <begin position="98"/>
        <end position="342"/>
    </location>
</feature>
<sequence>MTETINSNSETSTSPFEDVCHQWHQATKNLDQFNQLLTRDAKIAQTPKQLVWALNKAKLYRYVPRVAKDKQHRVPLLLVFAIMNRPHVLDLRPGHSFVEYMVNHGYDVFLLDWGIPGLEDRDLKYDDYTLEYLPRVIRKLKAITNCQEFSMLGWCLGALISTMYASLRPEDGLKNLILLTAPLDFADKEAGGFTKWVNHPAFDPDRIVEAFGNVPGEVIDTGAKMLKPVENYVSNYINLWENIEDTSRVEAWHAMNTWVRDIIPMAGAGYRQLITEFYKENRLMEGTLELRGERVDLSRLQASLFNVIAEGDHITPPCQSERIMDLVGSQDKEVFRVRGGHIGIMAGRGAEKSTWPHIDAWLGARSE</sequence>
<name>A0A5B9Q4A4_9BACT</name>
<organism evidence="2 3">
    <name type="scientific">Bythopirellula goksoeyrii</name>
    <dbReference type="NCBI Taxonomy" id="1400387"/>
    <lineage>
        <taxon>Bacteria</taxon>
        <taxon>Pseudomonadati</taxon>
        <taxon>Planctomycetota</taxon>
        <taxon>Planctomycetia</taxon>
        <taxon>Pirellulales</taxon>
        <taxon>Lacipirellulaceae</taxon>
        <taxon>Bythopirellula</taxon>
    </lineage>
</organism>
<evidence type="ECO:0000313" key="2">
    <source>
        <dbReference type="EMBL" id="QEG33807.1"/>
    </source>
</evidence>
<dbReference type="EMBL" id="CP042913">
    <property type="protein sequence ID" value="QEG33807.1"/>
    <property type="molecule type" value="Genomic_DNA"/>
</dbReference>
<proteinExistence type="predicted"/>
<dbReference type="PANTHER" id="PTHR36837:SF2">
    <property type="entry name" value="POLY(3-HYDROXYALKANOATE) POLYMERASE SUBUNIT PHAC"/>
    <property type="match status" value="1"/>
</dbReference>
<dbReference type="InterPro" id="IPR029058">
    <property type="entry name" value="AB_hydrolase_fold"/>
</dbReference>
<keyword evidence="2" id="KW-0808">Transferase</keyword>
<dbReference type="RefSeq" id="WP_148072530.1">
    <property type="nucleotide sequence ID" value="NZ_CP042913.1"/>
</dbReference>
<dbReference type="InterPro" id="IPR000073">
    <property type="entry name" value="AB_hydrolase_1"/>
</dbReference>
<keyword evidence="3" id="KW-1185">Reference proteome</keyword>